<dbReference type="EMBL" id="AP018360">
    <property type="protein sequence ID" value="BBA45329.1"/>
    <property type="molecule type" value="Genomic_DNA"/>
</dbReference>
<dbReference type="AlphaFoldDB" id="A0A250LN92"/>
<reference evidence="1" key="1">
    <citation type="journal article" date="2016" name="Biosci. Biotechnol. Biochem.">
        <title>Bioconversion of AHX to AOH by resting cells of Burkholderia contaminans CH-1.</title>
        <authorList>
            <person name="Choi J.H."/>
            <person name="Kikuchi A."/>
            <person name="Pumkaeo P."/>
            <person name="Hirai H."/>
            <person name="Tokuyama S."/>
            <person name="Kawagishi H."/>
        </authorList>
    </citation>
    <scope>NUCLEOTIDE SEQUENCE</scope>
    <source>
        <strain evidence="1">CH-1</strain>
        <plasmid evidence="1">pBC453</plasmid>
    </source>
</reference>
<evidence type="ECO:0000313" key="1">
    <source>
        <dbReference type="EMBL" id="BBA45329.1"/>
    </source>
</evidence>
<proteinExistence type="predicted"/>
<evidence type="ECO:0000313" key="2">
    <source>
        <dbReference type="EMBL" id="WFN23597.1"/>
    </source>
</evidence>
<name>A0A250LN92_9BURK</name>
<reference evidence="2 3" key="3">
    <citation type="submission" date="2021-12" db="EMBL/GenBank/DDBJ databases">
        <title>Genomic and phenotypic characterization of three Burkholderia contaminans isolates recovered from different sources.</title>
        <authorList>
            <person name="Lopez De Volder A."/>
            <person name="Fan Y."/>
            <person name="Nunvar J."/>
            <person name="Herrera T."/>
            <person name="Timp W."/>
            <person name="Degrossi J."/>
        </authorList>
    </citation>
    <scope>NUCLEOTIDE SEQUENCE [LARGE SCALE GENOMIC DNA]</scope>
    <source>
        <strain evidence="2 3">LMG 23361</strain>
        <plasmid evidence="2 3">unnamed1</plasmid>
    </source>
</reference>
<geneLocation type="plasmid" evidence="2 3">
    <name>unnamed1</name>
</geneLocation>
<evidence type="ECO:0000313" key="3">
    <source>
        <dbReference type="Proteomes" id="UP001220209"/>
    </source>
</evidence>
<accession>A0A250LN92</accession>
<keyword evidence="1" id="KW-0614">Plasmid</keyword>
<sequence length="87" mass="9474">MKNISADDLETIRASMPVTLQGRVFVDSLVCGFPQLGILHQGRTFTAPSFDVTDPGGVDPIEFNLCPEEVRFIAATNDRLTTIYAAT</sequence>
<gene>
    <name evidence="1" type="ORF">BCCH1_78400</name>
    <name evidence="2" type="ORF">LXE91_39365</name>
</gene>
<dbReference type="EMBL" id="CP090643">
    <property type="protein sequence ID" value="WFN23597.1"/>
    <property type="molecule type" value="Genomic_DNA"/>
</dbReference>
<reference evidence="1" key="2">
    <citation type="journal article" date="2017" name="Genome Announc.">
        <title>High-Quality Draft Genome Sequence of Burkholderia contaminans CH-1, a Gram-Negative Bacterium That Metabolizes 2-Azahypoxanthine, a Plant Growth-Regulating Compound.</title>
        <authorList>
            <person name="Choi J.-H."/>
            <person name="Sugiura H."/>
            <person name="Moriuchi R."/>
            <person name="Kawagishi H."/>
            <person name="Dohra H."/>
        </authorList>
    </citation>
    <scope>NUCLEOTIDE SEQUENCE</scope>
    <source>
        <strain evidence="1">CH-1</strain>
        <plasmid evidence="1">pBC453</plasmid>
    </source>
</reference>
<protein>
    <submittedName>
        <fullName evidence="1">Uncharacterized protein</fullName>
    </submittedName>
</protein>
<organism evidence="1">
    <name type="scientific">Burkholderia contaminans</name>
    <dbReference type="NCBI Taxonomy" id="488447"/>
    <lineage>
        <taxon>Bacteria</taxon>
        <taxon>Pseudomonadati</taxon>
        <taxon>Pseudomonadota</taxon>
        <taxon>Betaproteobacteria</taxon>
        <taxon>Burkholderiales</taxon>
        <taxon>Burkholderiaceae</taxon>
        <taxon>Burkholderia</taxon>
        <taxon>Burkholderia cepacia complex</taxon>
    </lineage>
</organism>
<geneLocation type="plasmid" evidence="1">
    <name>pBC453</name>
</geneLocation>
<dbReference type="Proteomes" id="UP001220209">
    <property type="component" value="Plasmid unnamed1"/>
</dbReference>
<dbReference type="RefSeq" id="WP_046543690.1">
    <property type="nucleotide sequence ID" value="NZ_AP018360.1"/>
</dbReference>